<dbReference type="EMBL" id="SIDB01000007">
    <property type="protein sequence ID" value="KAI3430725.1"/>
    <property type="molecule type" value="Genomic_DNA"/>
</dbReference>
<evidence type="ECO:0000256" key="1">
    <source>
        <dbReference type="SAM" id="Phobius"/>
    </source>
</evidence>
<gene>
    <name evidence="2" type="ORF">D9Q98_005311</name>
</gene>
<dbReference type="PANTHER" id="PTHR28110">
    <property type="entry name" value="TRANSMEMBRANE PROTEIN"/>
    <property type="match status" value="1"/>
</dbReference>
<evidence type="ECO:0000313" key="2">
    <source>
        <dbReference type="EMBL" id="KAI3430725.1"/>
    </source>
</evidence>
<dbReference type="GO" id="GO:0005737">
    <property type="term" value="C:cytoplasm"/>
    <property type="evidence" value="ECO:0007669"/>
    <property type="project" value="TreeGrafter"/>
</dbReference>
<sequence length="337" mass="36738">MLPTFKQNSESAQNRFAAPLMRVRARNEGGSPPVGLIGLTLACCVLLAFQLWYSSTGSQQDSGYAAGSGSSSQRRALAVTRRGGAGFRAGRNFPAPQLKNLVLVACHSVYTGLGLQERAAEEKSSWFLLDYQKEVEGQTHSFVQHIQLGVREAAADPDALLLFSGGKTRKDAGPRAEGEGYWLVAEAAKWYGAEGVRERAFTEDRARDSFENLLFGLCRFYELSGRYPDFITVVGYDFKQRRFSNLHRAALRLPEEGFRYEGTPALNAAAVEGEEATAAAFEADPYGCGPALSAKREARDPYAEGGYTGDRCPAMAEILQHCGPELFDGPLPWDGTV</sequence>
<dbReference type="PANTHER" id="PTHR28110:SF1">
    <property type="entry name" value="TRANSMEMBRANE PROTEIN"/>
    <property type="match status" value="1"/>
</dbReference>
<dbReference type="AlphaFoldDB" id="A0A9D4TNV6"/>
<keyword evidence="1" id="KW-1133">Transmembrane helix</keyword>
<reference evidence="2" key="1">
    <citation type="journal article" date="2019" name="Plant J.">
        <title>Chlorella vulgaris genome assembly and annotation reveals the molecular basis for metabolic acclimation to high light conditions.</title>
        <authorList>
            <person name="Cecchin M."/>
            <person name="Marcolungo L."/>
            <person name="Rossato M."/>
            <person name="Girolomoni L."/>
            <person name="Cosentino E."/>
            <person name="Cuine S."/>
            <person name="Li-Beisson Y."/>
            <person name="Delledonne M."/>
            <person name="Ballottari M."/>
        </authorList>
    </citation>
    <scope>NUCLEOTIDE SEQUENCE</scope>
    <source>
        <strain evidence="2">211/11P</strain>
    </source>
</reference>
<keyword evidence="3" id="KW-1185">Reference proteome</keyword>
<feature type="transmembrane region" description="Helical" evidence="1">
    <location>
        <begin position="34"/>
        <end position="53"/>
    </location>
</feature>
<comment type="caution">
    <text evidence="2">The sequence shown here is derived from an EMBL/GenBank/DDBJ whole genome shotgun (WGS) entry which is preliminary data.</text>
</comment>
<evidence type="ECO:0008006" key="4">
    <source>
        <dbReference type="Google" id="ProtNLM"/>
    </source>
</evidence>
<keyword evidence="1" id="KW-0812">Transmembrane</keyword>
<dbReference type="OrthoDB" id="4347at2759"/>
<keyword evidence="1" id="KW-0472">Membrane</keyword>
<protein>
    <recommendedName>
        <fullName evidence="4">DUF218 domain-containing protein</fullName>
    </recommendedName>
</protein>
<dbReference type="Proteomes" id="UP001055712">
    <property type="component" value="Unassembled WGS sequence"/>
</dbReference>
<dbReference type="InterPro" id="IPR055323">
    <property type="entry name" value="C57A10.07/YOR238W"/>
</dbReference>
<proteinExistence type="predicted"/>
<evidence type="ECO:0000313" key="3">
    <source>
        <dbReference type="Proteomes" id="UP001055712"/>
    </source>
</evidence>
<name>A0A9D4TNV6_CHLVU</name>
<organism evidence="2 3">
    <name type="scientific">Chlorella vulgaris</name>
    <name type="common">Green alga</name>
    <dbReference type="NCBI Taxonomy" id="3077"/>
    <lineage>
        <taxon>Eukaryota</taxon>
        <taxon>Viridiplantae</taxon>
        <taxon>Chlorophyta</taxon>
        <taxon>core chlorophytes</taxon>
        <taxon>Trebouxiophyceae</taxon>
        <taxon>Chlorellales</taxon>
        <taxon>Chlorellaceae</taxon>
        <taxon>Chlorella clade</taxon>
        <taxon>Chlorella</taxon>
    </lineage>
</organism>
<reference evidence="2" key="2">
    <citation type="submission" date="2020-11" db="EMBL/GenBank/DDBJ databases">
        <authorList>
            <person name="Cecchin M."/>
            <person name="Marcolungo L."/>
            <person name="Rossato M."/>
            <person name="Girolomoni L."/>
            <person name="Cosentino E."/>
            <person name="Cuine S."/>
            <person name="Li-Beisson Y."/>
            <person name="Delledonne M."/>
            <person name="Ballottari M."/>
        </authorList>
    </citation>
    <scope>NUCLEOTIDE SEQUENCE</scope>
    <source>
        <strain evidence="2">211/11P</strain>
        <tissue evidence="2">Whole cell</tissue>
    </source>
</reference>
<accession>A0A9D4TNV6</accession>